<dbReference type="Proteomes" id="UP000826212">
    <property type="component" value="Chromosome"/>
</dbReference>
<accession>A0AC61NP83</accession>
<protein>
    <submittedName>
        <fullName evidence="1">Sodium/solute symporter</fullName>
    </submittedName>
</protein>
<evidence type="ECO:0000313" key="1">
    <source>
        <dbReference type="EMBL" id="QZE14659.1"/>
    </source>
</evidence>
<sequence length="857" mass="94091">MRNTLLSILMLLLFVSTECIAEEFEWKIKGNLPESVDHGVGRAGTFSGFINDNLIVVGGANFPDQLPWNGGVKVYHNDIFIGDVSDQTIKWKSSNIHYSKNIAYGTSIQIKEGLLLIGGENREGICSDVTLLKFDGKDVNTESFPSLPTPLSNLSSTKIGSIVYVAGGVDASKSTTNALYALDISNKYSKWIKLNNFPGKSRAYSVLVAQNDGEKQCLYLLGGRSFKKGNDPEVLNSGVKYDPILKKWSEIRGEFPIMAGNAFASGQSFIVIPTGTDGVLFNKEVQVKTNLKRSNSKVSHELLDYYTNHPGFPNKVYVYNTITNKLVVDSKLPKSGVATASLTQNNGHVYIVSGEVKPGVRTPNVIEGSFIEKESSLGWLNILVLIIYFGLLVWIGYYFSKRQKNTEDYFKGGGRVPWWAAGLSIFGTALSAITFMAIPAKSYATDWSYIWLNLGVVVVAPIIVYLFIPYFRKQNITTAYEYLELRFNYFLRAAGSASFIIYQIGRMGVVLFLPAIALNVVTGIDIYVCICMMGVLSLLYTLMGGIEAVIWTDAMQVVVLLGGAILTLFLISNQVDGGFTGIMNVAIEDHKIQAFNTAFDWRQPTLWVVLIGGVFNQFSTYASDQTMVQRYLTTSDTKSAQKSVWTNALLTIPATLIFFFVGTALYAFYKQHPADMNYSLVNGDSIFPWYITNELPNGVVGILISGIFAAAMSSVSSSINSAATSYCVDFHFRMFKSSDQSMQVARRATLVIGLLGTAFALIMASMEIKSLWDSFNKVLGLVIGGLGGLFLLGILFPKVNGKSASIAFILTIIVQILISNFTQLHLLLYTATGVISCCVLGLFIHMILPSDSQDGNK</sequence>
<dbReference type="EMBL" id="CP081303">
    <property type="protein sequence ID" value="QZE14659.1"/>
    <property type="molecule type" value="Genomic_DNA"/>
</dbReference>
<keyword evidence="2" id="KW-1185">Reference proteome</keyword>
<proteinExistence type="predicted"/>
<reference evidence="1" key="1">
    <citation type="submission" date="2021-08" db="EMBL/GenBank/DDBJ databases">
        <title>Novel anaerobic bacterium isolated from sea squirt in East Sea, Republic of Korea.</title>
        <authorList>
            <person name="Nguyen T.H."/>
            <person name="Li Z."/>
            <person name="Lee Y.-J."/>
            <person name="Ko J."/>
            <person name="Kim S.-G."/>
        </authorList>
    </citation>
    <scope>NUCLEOTIDE SEQUENCE</scope>
    <source>
        <strain evidence="1">KCTC 25031</strain>
    </source>
</reference>
<gene>
    <name evidence="1" type="ORF">K4L44_01950</name>
</gene>
<evidence type="ECO:0000313" key="2">
    <source>
        <dbReference type="Proteomes" id="UP000826212"/>
    </source>
</evidence>
<organism evidence="1 2">
    <name type="scientific">Halosquirtibacter laminarini</name>
    <dbReference type="NCBI Taxonomy" id="3374600"/>
    <lineage>
        <taxon>Bacteria</taxon>
        <taxon>Pseudomonadati</taxon>
        <taxon>Bacteroidota</taxon>
        <taxon>Bacteroidia</taxon>
        <taxon>Marinilabiliales</taxon>
        <taxon>Prolixibacteraceae</taxon>
        <taxon>Halosquirtibacter</taxon>
    </lineage>
</organism>
<name>A0AC61NP83_9BACT</name>